<protein>
    <submittedName>
        <fullName evidence="1">Uncharacterized protein</fullName>
    </submittedName>
</protein>
<dbReference type="RefSeq" id="WP_008060491.1">
    <property type="nucleotide sequence ID" value="NZ_AFHG01000043.1"/>
</dbReference>
<dbReference type="EMBL" id="AFHG01000043">
    <property type="protein sequence ID" value="EGK72097.1"/>
    <property type="molecule type" value="Genomic_DNA"/>
</dbReference>
<sequence length="155" mass="17857">MTAQIPETLLLDRRPRSMCSEPLNDYFALSGLRSGFEISCTALWRGYVGHREITHDRLYLLRIDACYPDGREAKLTDFFPEHPDRVFAHWYSGTLRIPEGRRLHYVHGGYVSTFERDRLIRVERGTVVGIEMRTNGVAQHAKIDPANGTDPERPE</sequence>
<dbReference type="eggNOG" id="ENOG5032ENA">
    <property type="taxonomic scope" value="Bacteria"/>
</dbReference>
<organism evidence="1 2">
    <name type="scientific">Methyloversatilis universalis (strain ATCC BAA-1314 / DSM 25237 / JCM 13912 / CCUG 52030 / FAM5)</name>
    <dbReference type="NCBI Taxonomy" id="1000565"/>
    <lineage>
        <taxon>Bacteria</taxon>
        <taxon>Pseudomonadati</taxon>
        <taxon>Pseudomonadota</taxon>
        <taxon>Betaproteobacteria</taxon>
        <taxon>Nitrosomonadales</taxon>
        <taxon>Sterolibacteriaceae</taxon>
        <taxon>Methyloversatilis</taxon>
    </lineage>
</organism>
<accession>F5RBC6</accession>
<comment type="caution">
    <text evidence="1">The sequence shown here is derived from an EMBL/GenBank/DDBJ whole genome shotgun (WGS) entry which is preliminary data.</text>
</comment>
<dbReference type="AlphaFoldDB" id="F5RBC6"/>
<gene>
    <name evidence="1" type="ORF">METUNv1_01569</name>
</gene>
<dbReference type="OrthoDB" id="1438245at2"/>
<evidence type="ECO:0000313" key="2">
    <source>
        <dbReference type="Proteomes" id="UP000005019"/>
    </source>
</evidence>
<evidence type="ECO:0000313" key="1">
    <source>
        <dbReference type="EMBL" id="EGK72097.1"/>
    </source>
</evidence>
<proteinExistence type="predicted"/>
<keyword evidence="2" id="KW-1185">Reference proteome</keyword>
<name>F5RBC6_METUF</name>
<dbReference type="Proteomes" id="UP000005019">
    <property type="component" value="Unassembled WGS sequence"/>
</dbReference>
<dbReference type="STRING" id="1000565.METUNv1_01569"/>
<reference evidence="1 2" key="1">
    <citation type="journal article" date="2011" name="J. Bacteriol.">
        <title>Genome sequence of Methyloversatilis universalis FAM5T, a methylotrophic representative of the order Rhodocyclales.</title>
        <authorList>
            <person name="Kittichotirat W."/>
            <person name="Good N.M."/>
            <person name="Hall R."/>
            <person name="Bringel F."/>
            <person name="Lajus A."/>
            <person name="Medigue C."/>
            <person name="Smalley N.E."/>
            <person name="Beck D."/>
            <person name="Bumgarner R."/>
            <person name="Vuilleumier S."/>
            <person name="Kalyuzhnaya M.G."/>
        </authorList>
    </citation>
    <scope>NUCLEOTIDE SEQUENCE [LARGE SCALE GENOMIC DNA]</scope>
    <source>
        <strain evidence="2">ATCC BAA-1314 / JCM 13912 / FAM5</strain>
    </source>
</reference>